<feature type="binding site" evidence="4">
    <location>
        <position position="134"/>
    </location>
    <ligand>
        <name>Mg(2+)</name>
        <dbReference type="ChEBI" id="CHEBI:18420"/>
    </ligand>
</feature>
<name>A0A7G6DZR7_THEFR</name>
<dbReference type="InterPro" id="IPR050362">
    <property type="entry name" value="Cation-dep_OMT"/>
</dbReference>
<feature type="binding site" evidence="4">
    <location>
        <position position="134"/>
    </location>
    <ligand>
        <name>S-adenosyl-L-methionine</name>
        <dbReference type="ChEBI" id="CHEBI:59789"/>
    </ligand>
</feature>
<dbReference type="PANTHER" id="PTHR10509:SF14">
    <property type="entry name" value="CAFFEOYL-COA O-METHYLTRANSFERASE 3-RELATED"/>
    <property type="match status" value="1"/>
</dbReference>
<dbReference type="GO" id="GO:0000287">
    <property type="term" value="F:magnesium ion binding"/>
    <property type="evidence" value="ECO:0007669"/>
    <property type="project" value="UniProtKB-UniRule"/>
</dbReference>
<dbReference type="HAMAP" id="MF_02217">
    <property type="entry name" value="TrmR_methyltr"/>
    <property type="match status" value="1"/>
</dbReference>
<comment type="function">
    <text evidence="4">Catalyzes the methylation of 5-hydroxyuridine (ho5U) to form 5-methoxyuridine (mo5U) at position 34 in tRNAs.</text>
</comment>
<dbReference type="InterPro" id="IPR029063">
    <property type="entry name" value="SAM-dependent_MTases_sf"/>
</dbReference>
<organism evidence="6 7">
    <name type="scientific">Thermanaerosceptrum fracticalcis</name>
    <dbReference type="NCBI Taxonomy" id="1712410"/>
    <lineage>
        <taxon>Bacteria</taxon>
        <taxon>Bacillati</taxon>
        <taxon>Bacillota</taxon>
        <taxon>Clostridia</taxon>
        <taxon>Eubacteriales</taxon>
        <taxon>Peptococcaceae</taxon>
        <taxon>Thermanaerosceptrum</taxon>
    </lineage>
</organism>
<keyword evidence="5" id="KW-1133">Transmembrane helix</keyword>
<dbReference type="GO" id="GO:0016300">
    <property type="term" value="F:tRNA (uridine) methyltransferase activity"/>
    <property type="evidence" value="ECO:0007669"/>
    <property type="project" value="UniProtKB-UniRule"/>
</dbReference>
<feature type="binding site" evidence="4">
    <location>
        <position position="160"/>
    </location>
    <ligand>
        <name>Mg(2+)</name>
        <dbReference type="ChEBI" id="CHEBI:18420"/>
    </ligand>
</feature>
<feature type="binding site" evidence="4">
    <location>
        <position position="88"/>
    </location>
    <ligand>
        <name>S-adenosyl-L-methionine</name>
        <dbReference type="ChEBI" id="CHEBI:59789"/>
    </ligand>
</feature>
<keyword evidence="4" id="KW-0819">tRNA processing</keyword>
<gene>
    <name evidence="4" type="primary">trmR</name>
    <name evidence="6" type="ORF">BR63_02735</name>
</gene>
<keyword evidence="2 4" id="KW-0808">Transferase</keyword>
<dbReference type="GO" id="GO:0008171">
    <property type="term" value="F:O-methyltransferase activity"/>
    <property type="evidence" value="ECO:0007669"/>
    <property type="project" value="InterPro"/>
</dbReference>
<dbReference type="AlphaFoldDB" id="A0A7G6DZR7"/>
<feature type="binding site" evidence="4">
    <location>
        <position position="161"/>
    </location>
    <ligand>
        <name>Mg(2+)</name>
        <dbReference type="ChEBI" id="CHEBI:18420"/>
    </ligand>
</feature>
<evidence type="ECO:0000256" key="5">
    <source>
        <dbReference type="SAM" id="Phobius"/>
    </source>
</evidence>
<keyword evidence="4" id="KW-0460">Magnesium</keyword>
<evidence type="ECO:0000256" key="3">
    <source>
        <dbReference type="ARBA" id="ARBA00022691"/>
    </source>
</evidence>
<dbReference type="GO" id="GO:0030488">
    <property type="term" value="P:tRNA methylation"/>
    <property type="evidence" value="ECO:0007669"/>
    <property type="project" value="UniProtKB-UniRule"/>
</dbReference>
<dbReference type="SUPFAM" id="SSF53335">
    <property type="entry name" value="S-adenosyl-L-methionine-dependent methyltransferases"/>
    <property type="match status" value="1"/>
</dbReference>
<comment type="subunit">
    <text evidence="4">Homodimer.</text>
</comment>
<dbReference type="PROSITE" id="PS51682">
    <property type="entry name" value="SAM_OMT_I"/>
    <property type="match status" value="1"/>
</dbReference>
<dbReference type="Proteomes" id="UP000515847">
    <property type="component" value="Chromosome"/>
</dbReference>
<dbReference type="CDD" id="cd02440">
    <property type="entry name" value="AdoMet_MTases"/>
    <property type="match status" value="1"/>
</dbReference>
<reference evidence="6 7" key="1">
    <citation type="journal article" date="2019" name="Front. Microbiol.">
        <title>Thermoanaerosceptrum fracticalcis gen. nov. sp. nov., a Novel Fumarate-Fermenting Microorganism From a Deep Fractured Carbonate Aquifer of the US Great Basin.</title>
        <authorList>
            <person name="Hamilton-Brehm S.D."/>
            <person name="Stewart L.E."/>
            <person name="Zavarin M."/>
            <person name="Caldwell M."/>
            <person name="Lawson P.A."/>
            <person name="Onstott T.C."/>
            <person name="Grzymski J."/>
            <person name="Neveux I."/>
            <person name="Lollar B.S."/>
            <person name="Russell C.E."/>
            <person name="Moser D.P."/>
        </authorList>
    </citation>
    <scope>NUCLEOTIDE SEQUENCE [LARGE SCALE GENOMIC DNA]</scope>
    <source>
        <strain evidence="6 7">DRI-13</strain>
    </source>
</reference>
<feature type="binding site" evidence="4">
    <location>
        <position position="39"/>
    </location>
    <ligand>
        <name>S-adenosyl-L-methionine</name>
        <dbReference type="ChEBI" id="CHEBI:59789"/>
    </ligand>
</feature>
<dbReference type="RefSeq" id="WP_034421708.1">
    <property type="nucleotide sequence ID" value="NZ_CP045798.1"/>
</dbReference>
<feature type="binding site" evidence="4">
    <location>
        <position position="69"/>
    </location>
    <ligand>
        <name>S-adenosyl-L-methionine</name>
        <dbReference type="ChEBI" id="CHEBI:59789"/>
    </ligand>
</feature>
<keyword evidence="4" id="KW-0479">Metal-binding</keyword>
<dbReference type="InterPro" id="IPR043675">
    <property type="entry name" value="TrmR_methyltr"/>
</dbReference>
<keyword evidence="5" id="KW-0812">Transmembrane</keyword>
<comment type="catalytic activity">
    <reaction evidence="4">
        <text>5-hydroxyuridine(34) in tRNA + S-adenosyl-L-methionine = 5-methoxyuridine(34) in tRNA + S-adenosyl-L-homocysteine + H(+)</text>
        <dbReference type="Rhea" id="RHEA:60524"/>
        <dbReference type="Rhea" id="RHEA-COMP:13381"/>
        <dbReference type="Rhea" id="RHEA-COMP:15591"/>
        <dbReference type="ChEBI" id="CHEBI:15378"/>
        <dbReference type="ChEBI" id="CHEBI:57856"/>
        <dbReference type="ChEBI" id="CHEBI:59789"/>
        <dbReference type="ChEBI" id="CHEBI:136877"/>
        <dbReference type="ChEBI" id="CHEBI:143860"/>
    </reaction>
</comment>
<protein>
    <recommendedName>
        <fullName evidence="4">tRNA 5-hydroxyuridine methyltransferase</fullName>
        <ecNumber evidence="4">2.1.1.-</ecNumber>
    </recommendedName>
    <alternativeName>
        <fullName evidence="4">ho5U methyltransferase</fullName>
    </alternativeName>
</protein>
<proteinExistence type="inferred from homology"/>
<evidence type="ECO:0000256" key="2">
    <source>
        <dbReference type="ARBA" id="ARBA00022679"/>
    </source>
</evidence>
<keyword evidence="1 4" id="KW-0489">Methyltransferase</keyword>
<comment type="similarity">
    <text evidence="4">Belongs to the class I-like SAM-binding methyltransferase superfamily. Cation-dependent O-methyltransferase family.</text>
</comment>
<evidence type="ECO:0000256" key="1">
    <source>
        <dbReference type="ARBA" id="ARBA00022603"/>
    </source>
</evidence>
<dbReference type="Pfam" id="PF01596">
    <property type="entry name" value="Methyltransf_3"/>
    <property type="match status" value="1"/>
</dbReference>
<dbReference type="PANTHER" id="PTHR10509">
    <property type="entry name" value="O-METHYLTRANSFERASE-RELATED"/>
    <property type="match status" value="1"/>
</dbReference>
<keyword evidence="7" id="KW-1185">Reference proteome</keyword>
<dbReference type="GO" id="GO:0008757">
    <property type="term" value="F:S-adenosylmethionine-dependent methyltransferase activity"/>
    <property type="evidence" value="ECO:0007669"/>
    <property type="project" value="TreeGrafter"/>
</dbReference>
<dbReference type="Gene3D" id="3.40.50.150">
    <property type="entry name" value="Vaccinia Virus protein VP39"/>
    <property type="match status" value="1"/>
</dbReference>
<dbReference type="EC" id="2.1.1.-" evidence="4"/>
<sequence>MSEIVWPNLVKFIQDMVPERSGLLKELEMECQAEHIPMIQPQVGQFLLLLLSIHKPVRILEIGTAIGYSTLWFTQALQDTRGHITTIELDKDRYERACANFLRAGVAGRITPLLGDANELLPTLKGPYDFIFIDAAKGQYGEFFAKAWALLAPAGVIVMDNIFLNGWVIDMTWPHRRKKTMVVRVRDLLENITSHPDLLTSLIPLGDGLSVSIRRNAHEKS</sequence>
<dbReference type="OrthoDB" id="9799672at2"/>
<evidence type="ECO:0000256" key="4">
    <source>
        <dbReference type="HAMAP-Rule" id="MF_02217"/>
    </source>
</evidence>
<feature type="transmembrane region" description="Helical" evidence="5">
    <location>
        <begin position="147"/>
        <end position="169"/>
    </location>
</feature>
<dbReference type="KEGG" id="tfr:BR63_02735"/>
<feature type="binding site" evidence="4">
    <location>
        <begin position="116"/>
        <end position="117"/>
    </location>
    <ligand>
        <name>S-adenosyl-L-methionine</name>
        <dbReference type="ChEBI" id="CHEBI:59789"/>
    </ligand>
</feature>
<dbReference type="InterPro" id="IPR002935">
    <property type="entry name" value="SAM_O-MeTrfase"/>
</dbReference>
<keyword evidence="5" id="KW-0472">Membrane</keyword>
<keyword evidence="3 4" id="KW-0949">S-adenosyl-L-methionine</keyword>
<dbReference type="EMBL" id="CP045798">
    <property type="protein sequence ID" value="QNB45321.1"/>
    <property type="molecule type" value="Genomic_DNA"/>
</dbReference>
<evidence type="ECO:0000313" key="6">
    <source>
        <dbReference type="EMBL" id="QNB45321.1"/>
    </source>
</evidence>
<accession>A0A7G6DZR7</accession>
<evidence type="ECO:0000313" key="7">
    <source>
        <dbReference type="Proteomes" id="UP000515847"/>
    </source>
</evidence>